<dbReference type="Proteomes" id="UP000504635">
    <property type="component" value="Unplaced"/>
</dbReference>
<organism evidence="3 4">
    <name type="scientific">Sitophilus oryzae</name>
    <name type="common">Rice weevil</name>
    <name type="synonym">Curculio oryzae</name>
    <dbReference type="NCBI Taxonomy" id="7048"/>
    <lineage>
        <taxon>Eukaryota</taxon>
        <taxon>Metazoa</taxon>
        <taxon>Ecdysozoa</taxon>
        <taxon>Arthropoda</taxon>
        <taxon>Hexapoda</taxon>
        <taxon>Insecta</taxon>
        <taxon>Pterygota</taxon>
        <taxon>Neoptera</taxon>
        <taxon>Endopterygota</taxon>
        <taxon>Coleoptera</taxon>
        <taxon>Polyphaga</taxon>
        <taxon>Cucujiformia</taxon>
        <taxon>Curculionidae</taxon>
        <taxon>Dryophthorinae</taxon>
        <taxon>Sitophilus</taxon>
    </lineage>
</organism>
<dbReference type="SUPFAM" id="SSF57997">
    <property type="entry name" value="Tropomyosin"/>
    <property type="match status" value="1"/>
</dbReference>
<dbReference type="InterPro" id="IPR016024">
    <property type="entry name" value="ARM-type_fold"/>
</dbReference>
<evidence type="ECO:0000313" key="4">
    <source>
        <dbReference type="RefSeq" id="XP_030745234.1"/>
    </source>
</evidence>
<evidence type="ECO:0000256" key="1">
    <source>
        <dbReference type="SAM" id="Coils"/>
    </source>
</evidence>
<keyword evidence="3" id="KW-1185">Reference proteome</keyword>
<evidence type="ECO:0000313" key="3">
    <source>
        <dbReference type="Proteomes" id="UP000504635"/>
    </source>
</evidence>
<dbReference type="AlphaFoldDB" id="A0A6J2X2T7"/>
<dbReference type="InterPro" id="IPR042510">
    <property type="entry name" value="CIP2A"/>
</dbReference>
<dbReference type="GeneID" id="115874273"/>
<accession>A0A6J2X2T7</accession>
<proteinExistence type="predicted"/>
<name>A0A6J2X2T7_SITOR</name>
<dbReference type="KEGG" id="soy:115874273"/>
<dbReference type="PANTHER" id="PTHR23161">
    <property type="entry name" value="PROTEIN CIP2A"/>
    <property type="match status" value="1"/>
</dbReference>
<dbReference type="OrthoDB" id="73401at2759"/>
<dbReference type="RefSeq" id="XP_030745234.1">
    <property type="nucleotide sequence ID" value="XM_030889374.1"/>
</dbReference>
<dbReference type="FunCoup" id="A0A6J2X2T7">
    <property type="interactions" value="466"/>
</dbReference>
<keyword evidence="1" id="KW-0175">Coiled coil</keyword>
<dbReference type="InParanoid" id="A0A6J2X2T7"/>
<feature type="domain" description="CIP2A N-terminal" evidence="2">
    <location>
        <begin position="152"/>
        <end position="332"/>
    </location>
</feature>
<dbReference type="Gene3D" id="1.20.58.60">
    <property type="match status" value="1"/>
</dbReference>
<evidence type="ECO:0000259" key="2">
    <source>
        <dbReference type="Pfam" id="PF21044"/>
    </source>
</evidence>
<sequence length="814" mass="92893">MFILRVKHFPNSIMEELKYSKSNFSSNGSIQHEDAYARIKKLIGFIESFIETRAEDKIILINQYLQALSLTLNLSIFDPHTNIAEKLFTSLYNLMNILEPRSLTSWYCVDLLINACKNHTARTALIKTYQFLPCLARLMGDQISPEKKTRLLRLMQDITCGIKIHWQIPHITHLVSLLCKWVEKGEQDVATLSLGLLVNLCYKNVSTICILQRNIDLKKFIRMCLTLKGPFVEVYVCQMMIILENISGYIPESMFPKLIDCTFVAVTEAYMKNDYILLRHCVDFFVECVKNNHRDSLNVYKKFHENIEKVLDIINDIDNTVKDTECTYVVLEFINFLVEMKVPQISSLYIKLIPIALKWIQESSVSYQALTILKTIAVNTDKKDNDILNSLCIGLPTFLLLLNSCKDDTMKIDSEYTKRMGALLQLISSMIHVKEISKKLTDDLHEDTFRKIFTPLLGDDSPRHGEITSTTESVNLYVHALTCLTRLMDCDGTWVSFVNDLLSNKQIHVILAKAICEGPSDVKKLALDLTNRSCADGVSMAISDIQSSVLNHDDGYSNSHNSSPYESAFSLVSVSEIGRLNNVLEKVENLTKGNDVNNLVTSNLMELYNYKISYLAQAERAALASVEATTRHCSHLQHRISRLTIEQNQLQQSLYHTMQKLEESINKQNQLRKDRNDLTNSLDSEKNKTKDYHSALALKEKEIKDLETSLSEVRNKLAETTKAKNSAEEQHMQLQQVLSKVQENYSRLEKNLKKKEDLLQDALGTIANYSNEIADLENSLKETQKQLDETRTTLQMKSAILESITKMANSSQVS</sequence>
<gene>
    <name evidence="4" type="primary">LOC115874273</name>
</gene>
<protein>
    <submittedName>
        <fullName evidence="4">Uncharacterized protein LOC115874273 isoform X1</fullName>
    </submittedName>
</protein>
<dbReference type="InterPro" id="IPR048701">
    <property type="entry name" value="CIP2A_N"/>
</dbReference>
<reference evidence="4" key="1">
    <citation type="submission" date="2025-08" db="UniProtKB">
        <authorList>
            <consortium name="RefSeq"/>
        </authorList>
    </citation>
    <scope>IDENTIFICATION</scope>
    <source>
        <tissue evidence="4">Gonads</tissue>
    </source>
</reference>
<dbReference type="SUPFAM" id="SSF48371">
    <property type="entry name" value="ARM repeat"/>
    <property type="match status" value="1"/>
</dbReference>
<feature type="coiled-coil region" evidence="1">
    <location>
        <begin position="661"/>
        <end position="793"/>
    </location>
</feature>
<dbReference type="Pfam" id="PF21044">
    <property type="entry name" value="CIP2A_N"/>
    <property type="match status" value="1"/>
</dbReference>
<dbReference type="PANTHER" id="PTHR23161:SF2">
    <property type="entry name" value="PROTEIN CIP2A"/>
    <property type="match status" value="1"/>
</dbReference>